<evidence type="ECO:0000256" key="1">
    <source>
        <dbReference type="ARBA" id="ARBA00022670"/>
    </source>
</evidence>
<dbReference type="PROSITE" id="PS00639">
    <property type="entry name" value="THIOL_PROTEASE_HIS"/>
    <property type="match status" value="1"/>
</dbReference>
<dbReference type="GO" id="GO:0005737">
    <property type="term" value="C:cytoplasm"/>
    <property type="evidence" value="ECO:0007669"/>
    <property type="project" value="TreeGrafter"/>
</dbReference>
<keyword evidence="4" id="KW-0031">Aminopeptidase</keyword>
<sequence>MKQFPVAAQTLEAFRKGFAADKSLRAAANAASKTDLAEIAFCGMEAARLHHHFSVEIPTMSATNQKSSGRCWMFAALNVLRERVAAKLNLEQFELSQSYCAFWDKFERVNYFYDCILDTAELPTDDRTVTYLLQTGVHDGGQWDMFVNIVKKYGVVPKHAMPETCQSSSTGSMNRLLNTNLKAGAAALRKLCRENPGEAAVLAKKQELLKQAFDFLCICYGMPPETFDFEYADKDKEYHIDRGLTPKSFFEKYVDMDLDAYLSIIDAPTQDKPYHKMYTVKYLGNVAEGQKVAYLNLPMEEMKALIIRQLQAGEVVWFGSDVGKFGDRAGGTWDDKSFEYELLTGLDLALTKEERLDYRDSCMCHAMVITGVNLTDGKPNRWKIENSWGDDRGEKGYYIASDSWFDEFVYQAVIRREYLEAYDLNQELIELAPWDPMGSLAR</sequence>
<keyword evidence="2 4" id="KW-0378">Hydrolase</keyword>
<accession>A0A9D1K074</accession>
<dbReference type="InterPro" id="IPR038765">
    <property type="entry name" value="Papain-like_cys_pep_sf"/>
</dbReference>
<evidence type="ECO:0000313" key="7">
    <source>
        <dbReference type="Proteomes" id="UP000824002"/>
    </source>
</evidence>
<evidence type="ECO:0000256" key="2">
    <source>
        <dbReference type="ARBA" id="ARBA00022801"/>
    </source>
</evidence>
<dbReference type="PROSITE" id="PS00139">
    <property type="entry name" value="THIOL_PROTEASE_CYS"/>
    <property type="match status" value="1"/>
</dbReference>
<dbReference type="AlphaFoldDB" id="A0A9D1K074"/>
<dbReference type="InterPro" id="IPR004134">
    <property type="entry name" value="Peptidase_C1B"/>
</dbReference>
<dbReference type="InterPro" id="IPR000169">
    <property type="entry name" value="Pept_cys_AS"/>
</dbReference>
<evidence type="ECO:0000313" key="6">
    <source>
        <dbReference type="EMBL" id="HIS76477.1"/>
    </source>
</evidence>
<gene>
    <name evidence="6" type="ORF">IAB51_06650</name>
</gene>
<dbReference type="PANTHER" id="PTHR10363:SF2">
    <property type="entry name" value="BLEOMYCIN HYDROLASE"/>
    <property type="match status" value="1"/>
</dbReference>
<name>A0A9D1K074_9FIRM</name>
<dbReference type="PANTHER" id="PTHR10363">
    <property type="entry name" value="BLEOMYCIN HYDROLASE"/>
    <property type="match status" value="1"/>
</dbReference>
<dbReference type="GO" id="GO:0009636">
    <property type="term" value="P:response to toxic substance"/>
    <property type="evidence" value="ECO:0007669"/>
    <property type="project" value="TreeGrafter"/>
</dbReference>
<dbReference type="GO" id="GO:0043418">
    <property type="term" value="P:homocysteine catabolic process"/>
    <property type="evidence" value="ECO:0007669"/>
    <property type="project" value="TreeGrafter"/>
</dbReference>
<dbReference type="Proteomes" id="UP000824002">
    <property type="component" value="Unassembled WGS sequence"/>
</dbReference>
<organism evidence="6 7">
    <name type="scientific">Candidatus Merdivicinus excrementipullorum</name>
    <dbReference type="NCBI Taxonomy" id="2840867"/>
    <lineage>
        <taxon>Bacteria</taxon>
        <taxon>Bacillati</taxon>
        <taxon>Bacillota</taxon>
        <taxon>Clostridia</taxon>
        <taxon>Eubacteriales</taxon>
        <taxon>Oscillospiraceae</taxon>
        <taxon>Oscillospiraceae incertae sedis</taxon>
        <taxon>Candidatus Merdivicinus</taxon>
    </lineage>
</organism>
<proteinExistence type="inferred from homology"/>
<dbReference type="PIRSF" id="PIRSF005700">
    <property type="entry name" value="PepC"/>
    <property type="match status" value="1"/>
</dbReference>
<dbReference type="CDD" id="cd00585">
    <property type="entry name" value="Peptidase_C1B"/>
    <property type="match status" value="1"/>
</dbReference>
<reference evidence="6" key="1">
    <citation type="submission" date="2020-10" db="EMBL/GenBank/DDBJ databases">
        <authorList>
            <person name="Gilroy R."/>
        </authorList>
    </citation>
    <scope>NUCLEOTIDE SEQUENCE</scope>
    <source>
        <strain evidence="6">CHK199-13235</strain>
    </source>
</reference>
<dbReference type="GO" id="GO:0006508">
    <property type="term" value="P:proteolysis"/>
    <property type="evidence" value="ECO:0007669"/>
    <property type="project" value="UniProtKB-KW"/>
</dbReference>
<keyword evidence="1 4" id="KW-0645">Protease</keyword>
<dbReference type="InterPro" id="IPR025660">
    <property type="entry name" value="Pept_his_AS"/>
</dbReference>
<reference evidence="6" key="2">
    <citation type="journal article" date="2021" name="PeerJ">
        <title>Extensive microbial diversity within the chicken gut microbiome revealed by metagenomics and culture.</title>
        <authorList>
            <person name="Gilroy R."/>
            <person name="Ravi A."/>
            <person name="Getino M."/>
            <person name="Pursley I."/>
            <person name="Horton D.L."/>
            <person name="Alikhan N.F."/>
            <person name="Baker D."/>
            <person name="Gharbi K."/>
            <person name="Hall N."/>
            <person name="Watson M."/>
            <person name="Adriaenssens E.M."/>
            <person name="Foster-Nyarko E."/>
            <person name="Jarju S."/>
            <person name="Secka A."/>
            <person name="Antonio M."/>
            <person name="Oren A."/>
            <person name="Chaudhuri R.R."/>
            <person name="La Ragione R."/>
            <person name="Hildebrand F."/>
            <person name="Pallen M.J."/>
        </authorList>
    </citation>
    <scope>NUCLEOTIDE SEQUENCE</scope>
    <source>
        <strain evidence="6">CHK199-13235</strain>
    </source>
</reference>
<feature type="active site" evidence="5">
    <location>
        <position position="71"/>
    </location>
</feature>
<dbReference type="Pfam" id="PF03051">
    <property type="entry name" value="Peptidase_C1_2"/>
    <property type="match status" value="1"/>
</dbReference>
<evidence type="ECO:0000256" key="4">
    <source>
        <dbReference type="PIRNR" id="PIRNR005700"/>
    </source>
</evidence>
<evidence type="ECO:0000256" key="3">
    <source>
        <dbReference type="ARBA" id="ARBA00022807"/>
    </source>
</evidence>
<protein>
    <recommendedName>
        <fullName evidence="4">Aminopeptidase</fullName>
    </recommendedName>
</protein>
<feature type="active site" evidence="5">
    <location>
        <position position="365"/>
    </location>
</feature>
<dbReference type="Gene3D" id="3.90.70.10">
    <property type="entry name" value="Cysteine proteinases"/>
    <property type="match status" value="1"/>
</dbReference>
<comment type="caution">
    <text evidence="6">The sequence shown here is derived from an EMBL/GenBank/DDBJ whole genome shotgun (WGS) entry which is preliminary data.</text>
</comment>
<feature type="active site" evidence="5">
    <location>
        <position position="386"/>
    </location>
</feature>
<dbReference type="GO" id="GO:0070005">
    <property type="term" value="F:cysteine-type aminopeptidase activity"/>
    <property type="evidence" value="ECO:0007669"/>
    <property type="project" value="InterPro"/>
</dbReference>
<evidence type="ECO:0000256" key="5">
    <source>
        <dbReference type="PIRSR" id="PIRSR005700-1"/>
    </source>
</evidence>
<comment type="similarity">
    <text evidence="4">Belongs to the peptidase C1 family.</text>
</comment>
<keyword evidence="3 4" id="KW-0788">Thiol protease</keyword>
<dbReference type="SUPFAM" id="SSF54001">
    <property type="entry name" value="Cysteine proteinases"/>
    <property type="match status" value="1"/>
</dbReference>
<dbReference type="EMBL" id="DVJP01000043">
    <property type="protein sequence ID" value="HIS76477.1"/>
    <property type="molecule type" value="Genomic_DNA"/>
</dbReference>